<evidence type="ECO:0000256" key="2">
    <source>
        <dbReference type="ARBA" id="ARBA00012438"/>
    </source>
</evidence>
<dbReference type="Pfam" id="PF02518">
    <property type="entry name" value="HATPase_c"/>
    <property type="match status" value="1"/>
</dbReference>
<evidence type="ECO:0000256" key="9">
    <source>
        <dbReference type="SAM" id="MobiDB-lite"/>
    </source>
</evidence>
<feature type="domain" description="Response regulatory" evidence="11">
    <location>
        <begin position="16"/>
        <end position="131"/>
    </location>
</feature>
<feature type="domain" description="PAS" evidence="12">
    <location>
        <begin position="151"/>
        <end position="192"/>
    </location>
</feature>
<dbReference type="InterPro" id="IPR005467">
    <property type="entry name" value="His_kinase_dom"/>
</dbReference>
<organism evidence="14 15">
    <name type="scientific">Phormidium tenue FACHB-1050</name>
    <dbReference type="NCBI Taxonomy" id="2692857"/>
    <lineage>
        <taxon>Bacteria</taxon>
        <taxon>Bacillati</taxon>
        <taxon>Cyanobacteriota</taxon>
        <taxon>Cyanophyceae</taxon>
        <taxon>Oscillatoriophycideae</taxon>
        <taxon>Oscillatoriales</taxon>
        <taxon>Oscillatoriaceae</taxon>
        <taxon>Phormidium</taxon>
    </lineage>
</organism>
<dbReference type="NCBIfam" id="TIGR00229">
    <property type="entry name" value="sensory_box"/>
    <property type="match status" value="1"/>
</dbReference>
<evidence type="ECO:0000259" key="12">
    <source>
        <dbReference type="PROSITE" id="PS50112"/>
    </source>
</evidence>
<accession>A0ABR8CBI0</accession>
<dbReference type="SMART" id="SM00065">
    <property type="entry name" value="GAF"/>
    <property type="match status" value="1"/>
</dbReference>
<dbReference type="PROSITE" id="PS50109">
    <property type="entry name" value="HIS_KIN"/>
    <property type="match status" value="1"/>
</dbReference>
<dbReference type="PROSITE" id="PS50113">
    <property type="entry name" value="PAC"/>
    <property type="match status" value="1"/>
</dbReference>
<evidence type="ECO:0000259" key="13">
    <source>
        <dbReference type="PROSITE" id="PS50113"/>
    </source>
</evidence>
<dbReference type="PROSITE" id="PS50112">
    <property type="entry name" value="PAS"/>
    <property type="match status" value="1"/>
</dbReference>
<gene>
    <name evidence="14" type="ORF">H6G05_08055</name>
</gene>
<dbReference type="SMART" id="SM00387">
    <property type="entry name" value="HATPase_c"/>
    <property type="match status" value="1"/>
</dbReference>
<dbReference type="SUPFAM" id="SSF47384">
    <property type="entry name" value="Homodimeric domain of signal transducing histidine kinase"/>
    <property type="match status" value="1"/>
</dbReference>
<dbReference type="SUPFAM" id="SSF55874">
    <property type="entry name" value="ATPase domain of HSP90 chaperone/DNA topoisomerase II/histidine kinase"/>
    <property type="match status" value="1"/>
</dbReference>
<dbReference type="RefSeq" id="WP_190577678.1">
    <property type="nucleotide sequence ID" value="NZ_CAWPQU010000089.1"/>
</dbReference>
<dbReference type="InterPro" id="IPR000014">
    <property type="entry name" value="PAS"/>
</dbReference>
<proteinExistence type="predicted"/>
<evidence type="ECO:0000313" key="14">
    <source>
        <dbReference type="EMBL" id="MBD2316799.1"/>
    </source>
</evidence>
<dbReference type="Gene3D" id="3.30.450.20">
    <property type="entry name" value="PAS domain"/>
    <property type="match status" value="1"/>
</dbReference>
<feature type="domain" description="Histidine kinase" evidence="10">
    <location>
        <begin position="472"/>
        <end position="694"/>
    </location>
</feature>
<dbReference type="Pfam" id="PF13426">
    <property type="entry name" value="PAS_9"/>
    <property type="match status" value="1"/>
</dbReference>
<dbReference type="CDD" id="cd00082">
    <property type="entry name" value="HisKA"/>
    <property type="match status" value="1"/>
</dbReference>
<dbReference type="Proteomes" id="UP000618445">
    <property type="component" value="Unassembled WGS sequence"/>
</dbReference>
<dbReference type="SMART" id="SM00091">
    <property type="entry name" value="PAS"/>
    <property type="match status" value="1"/>
</dbReference>
<keyword evidence="4" id="KW-0808">Transferase</keyword>
<dbReference type="Gene3D" id="3.30.565.10">
    <property type="entry name" value="Histidine kinase-like ATPase, C-terminal domain"/>
    <property type="match status" value="1"/>
</dbReference>
<dbReference type="PANTHER" id="PTHR43047:SF72">
    <property type="entry name" value="OSMOSENSING HISTIDINE PROTEIN KINASE SLN1"/>
    <property type="match status" value="1"/>
</dbReference>
<keyword evidence="5" id="KW-0418">Kinase</keyword>
<comment type="caution">
    <text evidence="14">The sequence shown here is derived from an EMBL/GenBank/DDBJ whole genome shotgun (WGS) entry which is preliminary data.</text>
</comment>
<dbReference type="CDD" id="cd17569">
    <property type="entry name" value="REC_HupR-like"/>
    <property type="match status" value="1"/>
</dbReference>
<evidence type="ECO:0000256" key="4">
    <source>
        <dbReference type="ARBA" id="ARBA00022679"/>
    </source>
</evidence>
<keyword evidence="6" id="KW-0902">Two-component regulatory system</keyword>
<dbReference type="SMART" id="SM00388">
    <property type="entry name" value="HisKA"/>
    <property type="match status" value="1"/>
</dbReference>
<dbReference type="InterPro" id="IPR000700">
    <property type="entry name" value="PAS-assoc_C"/>
</dbReference>
<keyword evidence="8" id="KW-0175">Coiled coil</keyword>
<feature type="coiled-coil region" evidence="8">
    <location>
        <begin position="438"/>
        <end position="465"/>
    </location>
</feature>
<feature type="modified residue" description="4-aspartylphosphate" evidence="7">
    <location>
        <position position="781"/>
    </location>
</feature>
<keyword evidence="3 7" id="KW-0597">Phosphoprotein</keyword>
<dbReference type="Gene3D" id="3.30.450.40">
    <property type="match status" value="1"/>
</dbReference>
<feature type="domain" description="Response regulatory" evidence="11">
    <location>
        <begin position="855"/>
        <end position="972"/>
    </location>
</feature>
<dbReference type="SUPFAM" id="SSF52172">
    <property type="entry name" value="CheY-like"/>
    <property type="match status" value="3"/>
</dbReference>
<dbReference type="Pfam" id="PF00512">
    <property type="entry name" value="HisKA"/>
    <property type="match status" value="1"/>
</dbReference>
<dbReference type="CDD" id="cd17574">
    <property type="entry name" value="REC_OmpR"/>
    <property type="match status" value="1"/>
</dbReference>
<dbReference type="InterPro" id="IPR001610">
    <property type="entry name" value="PAC"/>
</dbReference>
<feature type="modified residue" description="4-aspartylphosphate" evidence="7">
    <location>
        <position position="65"/>
    </location>
</feature>
<dbReference type="InterPro" id="IPR001789">
    <property type="entry name" value="Sig_transdc_resp-reg_receiver"/>
</dbReference>
<dbReference type="SMART" id="SM00086">
    <property type="entry name" value="PAC"/>
    <property type="match status" value="1"/>
</dbReference>
<comment type="catalytic activity">
    <reaction evidence="1">
        <text>ATP + protein L-histidine = ADP + protein N-phospho-L-histidine.</text>
        <dbReference type="EC" id="2.7.13.3"/>
    </reaction>
</comment>
<evidence type="ECO:0000256" key="5">
    <source>
        <dbReference type="ARBA" id="ARBA00022777"/>
    </source>
</evidence>
<dbReference type="InterPro" id="IPR035965">
    <property type="entry name" value="PAS-like_dom_sf"/>
</dbReference>
<reference evidence="14 15" key="1">
    <citation type="journal article" date="2020" name="ISME J.">
        <title>Comparative genomics reveals insights into cyanobacterial evolution and habitat adaptation.</title>
        <authorList>
            <person name="Chen M.Y."/>
            <person name="Teng W.K."/>
            <person name="Zhao L."/>
            <person name="Hu C.X."/>
            <person name="Zhou Y.K."/>
            <person name="Han B.P."/>
            <person name="Song L.R."/>
            <person name="Shu W.S."/>
        </authorList>
    </citation>
    <scope>NUCLEOTIDE SEQUENCE [LARGE SCALE GENOMIC DNA]</scope>
    <source>
        <strain evidence="14 15">FACHB-1050</strain>
    </source>
</reference>
<dbReference type="InterPro" id="IPR004358">
    <property type="entry name" value="Sig_transdc_His_kin-like_C"/>
</dbReference>
<feature type="domain" description="PAC" evidence="13">
    <location>
        <begin position="226"/>
        <end position="278"/>
    </location>
</feature>
<evidence type="ECO:0000259" key="11">
    <source>
        <dbReference type="PROSITE" id="PS50110"/>
    </source>
</evidence>
<evidence type="ECO:0000259" key="10">
    <source>
        <dbReference type="PROSITE" id="PS50109"/>
    </source>
</evidence>
<dbReference type="InterPro" id="IPR003661">
    <property type="entry name" value="HisK_dim/P_dom"/>
</dbReference>
<dbReference type="EC" id="2.7.13.3" evidence="2"/>
<dbReference type="InterPro" id="IPR036097">
    <property type="entry name" value="HisK_dim/P_sf"/>
</dbReference>
<dbReference type="PANTHER" id="PTHR43047">
    <property type="entry name" value="TWO-COMPONENT HISTIDINE PROTEIN KINASE"/>
    <property type="match status" value="1"/>
</dbReference>
<dbReference type="InterPro" id="IPR003018">
    <property type="entry name" value="GAF"/>
</dbReference>
<dbReference type="Gene3D" id="1.10.287.130">
    <property type="match status" value="1"/>
</dbReference>
<evidence type="ECO:0000313" key="15">
    <source>
        <dbReference type="Proteomes" id="UP000618445"/>
    </source>
</evidence>
<dbReference type="Pfam" id="PF00072">
    <property type="entry name" value="Response_reg"/>
    <property type="match status" value="3"/>
</dbReference>
<dbReference type="CDD" id="cd16922">
    <property type="entry name" value="HATPase_EvgS-ArcB-TorS-like"/>
    <property type="match status" value="1"/>
</dbReference>
<dbReference type="PRINTS" id="PR00344">
    <property type="entry name" value="BCTRLSENSOR"/>
</dbReference>
<protein>
    <recommendedName>
        <fullName evidence="2">histidine kinase</fullName>
        <ecNumber evidence="2">2.7.13.3</ecNumber>
    </recommendedName>
</protein>
<keyword evidence="15" id="KW-1185">Reference proteome</keyword>
<dbReference type="SUPFAM" id="SSF55781">
    <property type="entry name" value="GAF domain-like"/>
    <property type="match status" value="1"/>
</dbReference>
<feature type="domain" description="Response regulatory" evidence="11">
    <location>
        <begin position="732"/>
        <end position="847"/>
    </location>
</feature>
<dbReference type="InterPro" id="IPR003594">
    <property type="entry name" value="HATPase_dom"/>
</dbReference>
<dbReference type="Gene3D" id="3.40.50.2300">
    <property type="match status" value="3"/>
</dbReference>
<dbReference type="EMBL" id="JACJQY010000009">
    <property type="protein sequence ID" value="MBD2316799.1"/>
    <property type="molecule type" value="Genomic_DNA"/>
</dbReference>
<name>A0ABR8CBI0_9CYAN</name>
<dbReference type="CDD" id="cd00130">
    <property type="entry name" value="PAS"/>
    <property type="match status" value="1"/>
</dbReference>
<dbReference type="InterPro" id="IPR036890">
    <property type="entry name" value="HATPase_C_sf"/>
</dbReference>
<sequence>MHSSPENKQSQKSRNKLLIVDDEEDNLDLLQRIFHRSHLILRAKNGFEALAILAKEPDIAVIVSDQRMPMMSGTEFLSQVAERYPDTLRIILTAHTDVHDLVEAINQSKVFKYITKPYKIEELEEVVQQATEIYKLLQLRTSKLRNDLENAEARYQSIFENAIEGIFQTTIDGRYLIANSMLAQIYGYPSTESLISNVTNIANQIYVNPLRRQEFINVLRTHDTVSNFESQVYRRDGTKIWISENVRAVRDFDGNLIGFEGTVQDISQRKRAEEESQLLQCLTLEISAANDFQTALEVVLTKICQFTGWDYGEAWIPAGEESLTCSPAWYSSIEGLEDFRRVSERISFPMGIGFPGRVWGNQRPEWIWDISLEAESHFLRKYPALECGLRSGLAIPVSADTNVVAIMVFFTRSPNDRDQQLVGLIGAIAMQLGVLMRRKRDEETLRLMNEELALARDRALEANRTKSTFVANMSHELRTPLNAIIGYSEMLQEDAALLGLDDFEDDLQKIHRSGKHLLDLINDILDMTKIEAGKLEIYYDDFDVPMLVFDTSRTIQPLLLKNNNHLEIECDLQLGEIRADMTRLRQVLLNILSNACKFTKSGEIKIQVNRQNYIQGEFFCFTISDTGIGISPENLQKLFQPFNQADSSTTRQYGGTGLGLAISHRLCQMMSGDITVTSQLGIGSTFTICLPVDCESVAKNSQKNAQNSLPNLSKLPQSLPQETDNPQQKHPSILVIADDPLIHQSTHASLNHLGVSIYSSLSGENGMKLVYQILPDAIILDMQTPSMSGWEMLKELKSQPLTSGIPIILLTINDNDEIYQGCEIGANDYLFKPIDRDRLLTIIDKYRNEQKSELSVLVIEDDLNTRAMLKRMLEKEGCIVSEAQDGHEALEVMTKHMPQLILLDLMMPNVDGFELIHLLRLRYNTPPIPVIIITAKDLTNADCIRLSGSFQKILQKTNYSYAQLLEEIVQRLYKLGVLTTFAAP</sequence>
<evidence type="ECO:0000256" key="7">
    <source>
        <dbReference type="PROSITE-ProRule" id="PRU00169"/>
    </source>
</evidence>
<feature type="coiled-coil region" evidence="8">
    <location>
        <begin position="120"/>
        <end position="161"/>
    </location>
</feature>
<evidence type="ECO:0000256" key="8">
    <source>
        <dbReference type="SAM" id="Coils"/>
    </source>
</evidence>
<dbReference type="PROSITE" id="PS50110">
    <property type="entry name" value="RESPONSE_REGULATORY"/>
    <property type="match status" value="3"/>
</dbReference>
<feature type="region of interest" description="Disordered" evidence="9">
    <location>
        <begin position="705"/>
        <end position="728"/>
    </location>
</feature>
<dbReference type="SMART" id="SM00448">
    <property type="entry name" value="REC"/>
    <property type="match status" value="3"/>
</dbReference>
<dbReference type="Pfam" id="PF13185">
    <property type="entry name" value="GAF_2"/>
    <property type="match status" value="1"/>
</dbReference>
<dbReference type="InterPro" id="IPR029016">
    <property type="entry name" value="GAF-like_dom_sf"/>
</dbReference>
<evidence type="ECO:0000256" key="3">
    <source>
        <dbReference type="ARBA" id="ARBA00022553"/>
    </source>
</evidence>
<evidence type="ECO:0000256" key="1">
    <source>
        <dbReference type="ARBA" id="ARBA00000085"/>
    </source>
</evidence>
<dbReference type="SUPFAM" id="SSF55785">
    <property type="entry name" value="PYP-like sensor domain (PAS domain)"/>
    <property type="match status" value="1"/>
</dbReference>
<dbReference type="InterPro" id="IPR011006">
    <property type="entry name" value="CheY-like_superfamily"/>
</dbReference>
<feature type="modified residue" description="4-aspartylphosphate" evidence="7">
    <location>
        <position position="904"/>
    </location>
</feature>
<evidence type="ECO:0000256" key="6">
    <source>
        <dbReference type="ARBA" id="ARBA00023012"/>
    </source>
</evidence>